<evidence type="ECO:0000256" key="1">
    <source>
        <dbReference type="ARBA" id="ARBA00001946"/>
    </source>
</evidence>
<evidence type="ECO:0000256" key="2">
    <source>
        <dbReference type="ARBA" id="ARBA00022527"/>
    </source>
</evidence>
<evidence type="ECO:0000256" key="5">
    <source>
        <dbReference type="ARBA" id="ARBA00022777"/>
    </source>
</evidence>
<keyword evidence="2" id="KW-0723">Serine/threonine-protein kinase</keyword>
<evidence type="ECO:0000313" key="13">
    <source>
        <dbReference type="EMBL" id="OEU16993.1"/>
    </source>
</evidence>
<comment type="similarity">
    <text evidence="8">Belongs to the protein kinase superfamily. Ser/Thr protein kinase family. CDPK subfamily.</text>
</comment>
<dbReference type="InterPro" id="IPR008271">
    <property type="entry name" value="Ser/Thr_kinase_AS"/>
</dbReference>
<reference evidence="13 14" key="1">
    <citation type="submission" date="2016-09" db="EMBL/GenBank/DDBJ databases">
        <title>Extensive genetic diversity and differential bi-allelic expression allows diatom success in the polar Southern Ocean.</title>
        <authorList>
            <consortium name="DOE Joint Genome Institute"/>
            <person name="Mock T."/>
            <person name="Otillar R.P."/>
            <person name="Strauss J."/>
            <person name="Dupont C."/>
            <person name="Frickenhaus S."/>
            <person name="Maumus F."/>
            <person name="Mcmullan M."/>
            <person name="Sanges R."/>
            <person name="Schmutz J."/>
            <person name="Toseland A."/>
            <person name="Valas R."/>
            <person name="Veluchamy A."/>
            <person name="Ward B.J."/>
            <person name="Allen A."/>
            <person name="Barry K."/>
            <person name="Falciatore A."/>
            <person name="Ferrante M."/>
            <person name="Fortunato A.E."/>
            <person name="Gloeckner G."/>
            <person name="Gruber A."/>
            <person name="Hipkin R."/>
            <person name="Janech M."/>
            <person name="Kroth P."/>
            <person name="Leese F."/>
            <person name="Lindquist E."/>
            <person name="Lyon B.R."/>
            <person name="Martin J."/>
            <person name="Mayer C."/>
            <person name="Parker M."/>
            <person name="Quesneville H."/>
            <person name="Raymond J."/>
            <person name="Uhlig C."/>
            <person name="Valentin K.U."/>
            <person name="Worden A.Z."/>
            <person name="Armbrust E.V."/>
            <person name="Bowler C."/>
            <person name="Green B."/>
            <person name="Moulton V."/>
            <person name="Van Oosterhout C."/>
            <person name="Grigoriev I."/>
        </authorList>
    </citation>
    <scope>NUCLEOTIDE SEQUENCE [LARGE SCALE GENOMIC DNA]</scope>
    <source>
        <strain evidence="13 14">CCMP1102</strain>
    </source>
</reference>
<proteinExistence type="inferred from homology"/>
<gene>
    <name evidence="13" type="ORF">FRACYDRAFT_184999</name>
</gene>
<evidence type="ECO:0000256" key="6">
    <source>
        <dbReference type="ARBA" id="ARBA00022837"/>
    </source>
</evidence>
<dbReference type="Pfam" id="PF13405">
    <property type="entry name" value="EF-hand_6"/>
    <property type="match status" value="1"/>
</dbReference>
<organism evidence="13 14">
    <name type="scientific">Fragilariopsis cylindrus CCMP1102</name>
    <dbReference type="NCBI Taxonomy" id="635003"/>
    <lineage>
        <taxon>Eukaryota</taxon>
        <taxon>Sar</taxon>
        <taxon>Stramenopiles</taxon>
        <taxon>Ochrophyta</taxon>
        <taxon>Bacillariophyta</taxon>
        <taxon>Bacillariophyceae</taxon>
        <taxon>Bacillariophycidae</taxon>
        <taxon>Bacillariales</taxon>
        <taxon>Bacillariaceae</taxon>
        <taxon>Fragilariopsis</taxon>
    </lineage>
</organism>
<evidence type="ECO:0000259" key="11">
    <source>
        <dbReference type="PROSITE" id="PS50011"/>
    </source>
</evidence>
<keyword evidence="6" id="KW-0106">Calcium</keyword>
<dbReference type="Gene3D" id="1.10.510.10">
    <property type="entry name" value="Transferase(Phosphotransferase) domain 1"/>
    <property type="match status" value="1"/>
</dbReference>
<dbReference type="CDD" id="cd05117">
    <property type="entry name" value="STKc_CAMK"/>
    <property type="match status" value="1"/>
</dbReference>
<dbReference type="Gene3D" id="3.30.200.20">
    <property type="entry name" value="Phosphorylase Kinase, domain 1"/>
    <property type="match status" value="1"/>
</dbReference>
<evidence type="ECO:0000313" key="14">
    <source>
        <dbReference type="Proteomes" id="UP000095751"/>
    </source>
</evidence>
<dbReference type="InterPro" id="IPR011009">
    <property type="entry name" value="Kinase-like_dom_sf"/>
</dbReference>
<dbReference type="PROSITE" id="PS00018">
    <property type="entry name" value="EF_HAND_1"/>
    <property type="match status" value="1"/>
</dbReference>
<dbReference type="InterPro" id="IPR011992">
    <property type="entry name" value="EF-hand-dom_pair"/>
</dbReference>
<keyword evidence="14" id="KW-1185">Reference proteome</keyword>
<dbReference type="GO" id="GO:0005509">
    <property type="term" value="F:calcium ion binding"/>
    <property type="evidence" value="ECO:0007669"/>
    <property type="project" value="InterPro"/>
</dbReference>
<keyword evidence="3" id="KW-0808">Transferase</keyword>
<dbReference type="Gene3D" id="1.10.238.10">
    <property type="entry name" value="EF-hand"/>
    <property type="match status" value="2"/>
</dbReference>
<dbReference type="InParanoid" id="A0A1E7FGU1"/>
<dbReference type="PROSITE" id="PS00107">
    <property type="entry name" value="PROTEIN_KINASE_ATP"/>
    <property type="match status" value="1"/>
</dbReference>
<dbReference type="FunFam" id="3.30.200.20:FF:000880">
    <property type="entry name" value="Predicted protein"/>
    <property type="match status" value="1"/>
</dbReference>
<dbReference type="SMART" id="SM00054">
    <property type="entry name" value="EFh"/>
    <property type="match status" value="2"/>
</dbReference>
<keyword evidence="5 13" id="KW-0418">Kinase</keyword>
<name>A0A1E7FGU1_9STRA</name>
<feature type="domain" description="Protein kinase" evidence="11">
    <location>
        <begin position="88"/>
        <end position="347"/>
    </location>
</feature>
<feature type="compositionally biased region" description="Polar residues" evidence="10">
    <location>
        <begin position="31"/>
        <end position="44"/>
    </location>
</feature>
<dbReference type="FunFam" id="1.10.510.10:FF:000475">
    <property type="entry name" value="Calcium-dependent protein kinase 5"/>
    <property type="match status" value="1"/>
</dbReference>
<feature type="domain" description="EF-hand" evidence="12">
    <location>
        <begin position="487"/>
        <end position="522"/>
    </location>
</feature>
<dbReference type="OrthoDB" id="40902at2759"/>
<evidence type="ECO:0000256" key="10">
    <source>
        <dbReference type="SAM" id="MobiDB-lite"/>
    </source>
</evidence>
<dbReference type="Proteomes" id="UP000095751">
    <property type="component" value="Unassembled WGS sequence"/>
</dbReference>
<sequence length="526" mass="59671">MAPHITEKKRKARKNKSTDPDFQIEDENDISGKNNNDDSNTSLVTAPEDQHNLEGSIRSFTVLTPTNRELGASVQVTDALADVRTKYHVNSNELGHGHYGVVRKCMDRKTNEYYAIKSIRKNKVKNIEVLKREISILKEVKHPHIIELVDVFEDPKYLHLVTELCTGGELFDRIIEKSQSLEGHYSEHDAALIIRDILDAIAYCHSKGIVHRDLKPENFLFSTKSEGAPIKIIDFGLSRHNDANHAMKTKVGTPYYVAPEVLRRDYTEGCDIWSIGVISYILLCGYPPFYGDNDAEIFNSVRSGQFDYPSPEWDEISNSAKQFVSLLLQIDPEMRPTALEGMDHPWITKHVPTSANDDANPSTRASFQKYLAMQKLKKVALVTIAKHLSHEEVGTLEDIFRQVDQAGDGVMSLTEINDSILRAKLVAVKEDLSLSDDDTLNWKAFLAATIDKNLVMREDKIRFAFDHFFHSENKDYLTLADFESIFDGDTQGKELFNFLDTNGDGKVSYDDFRVAMEECIDIDDDK</sequence>
<dbReference type="FunCoup" id="A0A1E7FGU1">
    <property type="interactions" value="6"/>
</dbReference>
<dbReference type="PROSITE" id="PS50011">
    <property type="entry name" value="PROTEIN_KINASE_DOM"/>
    <property type="match status" value="1"/>
</dbReference>
<dbReference type="PROSITE" id="PS00108">
    <property type="entry name" value="PROTEIN_KINASE_ST"/>
    <property type="match status" value="1"/>
</dbReference>
<dbReference type="PANTHER" id="PTHR24349">
    <property type="entry name" value="SERINE/THREONINE-PROTEIN KINASE"/>
    <property type="match status" value="1"/>
</dbReference>
<dbReference type="EMBL" id="KV784358">
    <property type="protein sequence ID" value="OEU16993.1"/>
    <property type="molecule type" value="Genomic_DNA"/>
</dbReference>
<dbReference type="Pfam" id="PF00069">
    <property type="entry name" value="Pkinase"/>
    <property type="match status" value="1"/>
</dbReference>
<evidence type="ECO:0000256" key="4">
    <source>
        <dbReference type="ARBA" id="ARBA00022741"/>
    </source>
</evidence>
<keyword evidence="4 9" id="KW-0547">Nucleotide-binding</keyword>
<dbReference type="SMART" id="SM00220">
    <property type="entry name" value="S_TKc"/>
    <property type="match status" value="1"/>
</dbReference>
<dbReference type="SUPFAM" id="SSF47473">
    <property type="entry name" value="EF-hand"/>
    <property type="match status" value="1"/>
</dbReference>
<evidence type="ECO:0000256" key="7">
    <source>
        <dbReference type="ARBA" id="ARBA00022840"/>
    </source>
</evidence>
<dbReference type="SUPFAM" id="SSF56112">
    <property type="entry name" value="Protein kinase-like (PK-like)"/>
    <property type="match status" value="1"/>
</dbReference>
<evidence type="ECO:0000256" key="8">
    <source>
        <dbReference type="ARBA" id="ARBA00024334"/>
    </source>
</evidence>
<dbReference type="InterPro" id="IPR017441">
    <property type="entry name" value="Protein_kinase_ATP_BS"/>
</dbReference>
<dbReference type="GO" id="GO:0004674">
    <property type="term" value="F:protein serine/threonine kinase activity"/>
    <property type="evidence" value="ECO:0007669"/>
    <property type="project" value="UniProtKB-KW"/>
</dbReference>
<dbReference type="PROSITE" id="PS50222">
    <property type="entry name" value="EF_HAND_2"/>
    <property type="match status" value="2"/>
</dbReference>
<dbReference type="InterPro" id="IPR000719">
    <property type="entry name" value="Prot_kinase_dom"/>
</dbReference>
<feature type="binding site" evidence="9">
    <location>
        <position position="121"/>
    </location>
    <ligand>
        <name>ATP</name>
        <dbReference type="ChEBI" id="CHEBI:30616"/>
    </ligand>
</feature>
<dbReference type="KEGG" id="fcy:FRACYDRAFT_184999"/>
<feature type="domain" description="EF-hand" evidence="12">
    <location>
        <begin position="391"/>
        <end position="426"/>
    </location>
</feature>
<feature type="region of interest" description="Disordered" evidence="10">
    <location>
        <begin position="1"/>
        <end position="50"/>
    </location>
</feature>
<dbReference type="InterPro" id="IPR050205">
    <property type="entry name" value="CDPK_Ser/Thr_kinases"/>
</dbReference>
<accession>A0A1E7FGU1</accession>
<keyword evidence="7 9" id="KW-0067">ATP-binding</keyword>
<comment type="cofactor">
    <cofactor evidence="1">
        <name>Mg(2+)</name>
        <dbReference type="ChEBI" id="CHEBI:18420"/>
    </cofactor>
</comment>
<evidence type="ECO:0000259" key="12">
    <source>
        <dbReference type="PROSITE" id="PS50222"/>
    </source>
</evidence>
<dbReference type="InterPro" id="IPR018247">
    <property type="entry name" value="EF_Hand_1_Ca_BS"/>
</dbReference>
<dbReference type="AlphaFoldDB" id="A0A1E7FGU1"/>
<evidence type="ECO:0000256" key="9">
    <source>
        <dbReference type="PROSITE-ProRule" id="PRU10141"/>
    </source>
</evidence>
<dbReference type="InterPro" id="IPR002048">
    <property type="entry name" value="EF_hand_dom"/>
</dbReference>
<dbReference type="GO" id="GO:0005524">
    <property type="term" value="F:ATP binding"/>
    <property type="evidence" value="ECO:0007669"/>
    <property type="project" value="UniProtKB-UniRule"/>
</dbReference>
<protein>
    <submittedName>
        <fullName evidence="13">Pkinase-domain-containing protein</fullName>
    </submittedName>
</protein>
<evidence type="ECO:0000256" key="3">
    <source>
        <dbReference type="ARBA" id="ARBA00022679"/>
    </source>
</evidence>